<keyword evidence="3" id="KW-1185">Reference proteome</keyword>
<dbReference type="NCBIfam" id="TIGR00199">
    <property type="entry name" value="PncC_domain"/>
    <property type="match status" value="1"/>
</dbReference>
<dbReference type="EMBL" id="AXCY01000054">
    <property type="protein sequence ID" value="KGM10323.1"/>
    <property type="molecule type" value="Genomic_DNA"/>
</dbReference>
<evidence type="ECO:0000259" key="1">
    <source>
        <dbReference type="Pfam" id="PF02464"/>
    </source>
</evidence>
<organism evidence="2 3">
    <name type="scientific">Cellulomonas carbonis T26</name>
    <dbReference type="NCBI Taxonomy" id="947969"/>
    <lineage>
        <taxon>Bacteria</taxon>
        <taxon>Bacillati</taxon>
        <taxon>Actinomycetota</taxon>
        <taxon>Actinomycetes</taxon>
        <taxon>Micrococcales</taxon>
        <taxon>Cellulomonadaceae</taxon>
        <taxon>Cellulomonas</taxon>
    </lineage>
</organism>
<evidence type="ECO:0000313" key="3">
    <source>
        <dbReference type="Proteomes" id="UP000029839"/>
    </source>
</evidence>
<comment type="caution">
    <text evidence="2">The sequence shown here is derived from an EMBL/GenBank/DDBJ whole genome shotgun (WGS) entry which is preliminary data.</text>
</comment>
<feature type="domain" description="CinA C-terminal" evidence="1">
    <location>
        <begin position="55"/>
        <end position="201"/>
    </location>
</feature>
<name>A0A0A0BPC1_9CELL</name>
<dbReference type="InterPro" id="IPR008136">
    <property type="entry name" value="CinA_C"/>
</dbReference>
<dbReference type="SUPFAM" id="SSF142433">
    <property type="entry name" value="CinA-like"/>
    <property type="match status" value="1"/>
</dbReference>
<dbReference type="AlphaFoldDB" id="A0A0A0BPC1"/>
<dbReference type="InterPro" id="IPR036653">
    <property type="entry name" value="CinA-like_C"/>
</dbReference>
<accession>A0A0A0BPC1</accession>
<gene>
    <name evidence="2" type="ORF">N868_09330</name>
</gene>
<dbReference type="Pfam" id="PF02464">
    <property type="entry name" value="CinA"/>
    <property type="match status" value="1"/>
</dbReference>
<proteinExistence type="predicted"/>
<reference evidence="2 3" key="2">
    <citation type="journal article" date="2015" name="Stand. Genomic Sci.">
        <title>Draft genome sequence of Cellulomonas carbonis T26(T) and comparative analysis of six Cellulomonas genomes.</title>
        <authorList>
            <person name="Zhuang W."/>
            <person name="Zhang S."/>
            <person name="Xia X."/>
            <person name="Wang G."/>
        </authorList>
    </citation>
    <scope>NUCLEOTIDE SEQUENCE [LARGE SCALE GENOMIC DNA]</scope>
    <source>
        <strain evidence="2 3">T26</strain>
    </source>
</reference>
<protein>
    <submittedName>
        <fullName evidence="2">Competence protein</fullName>
    </submittedName>
</protein>
<evidence type="ECO:0000313" key="2">
    <source>
        <dbReference type="EMBL" id="KGM10323.1"/>
    </source>
</evidence>
<sequence length="205" mass="21365">MGCDRRDRRRDTVGVPPDARAGRLAVMSDATTIDPASPLDRDLTDAVARTADAAQRLADELPDLLDARGWTVATAESLTGGTIASVLAAAPSAQEWFRGSVVAYTPEVKFGLLGVPEGPVVTEECARTMATSTARLLGADLVVAVTGVGGPEPDEGEPAGTVWFAVVSPDGVHTEKVVFDGDPAEVLTRTSQAAIGLLRDTARRD</sequence>
<dbReference type="Gene3D" id="3.90.950.20">
    <property type="entry name" value="CinA-like"/>
    <property type="match status" value="1"/>
</dbReference>
<dbReference type="Proteomes" id="UP000029839">
    <property type="component" value="Unassembled WGS sequence"/>
</dbReference>
<reference evidence="2 3" key="1">
    <citation type="submission" date="2013-08" db="EMBL/GenBank/DDBJ databases">
        <title>Genome sequencing of Cellulomonas carbonis T26.</title>
        <authorList>
            <person name="Chen F."/>
            <person name="Li Y."/>
            <person name="Wang G."/>
        </authorList>
    </citation>
    <scope>NUCLEOTIDE SEQUENCE [LARGE SCALE GENOMIC DNA]</scope>
    <source>
        <strain evidence="2 3">T26</strain>
    </source>
</reference>